<dbReference type="Proteomes" id="UP000011676">
    <property type="component" value="Unassembled WGS sequence"/>
</dbReference>
<dbReference type="AlphaFoldDB" id="A0A829BLT5"/>
<dbReference type="EMBL" id="AHSR01000004">
    <property type="protein sequence ID" value="EMC25529.1"/>
    <property type="molecule type" value="Genomic_DNA"/>
</dbReference>
<organism evidence="1 2">
    <name type="scientific">Streptococcus mutans SM6</name>
    <dbReference type="NCBI Taxonomy" id="857119"/>
    <lineage>
        <taxon>Bacteria</taxon>
        <taxon>Bacillati</taxon>
        <taxon>Bacillota</taxon>
        <taxon>Bacilli</taxon>
        <taxon>Lactobacillales</taxon>
        <taxon>Streptococcaceae</taxon>
        <taxon>Streptococcus</taxon>
    </lineage>
</organism>
<comment type="caution">
    <text evidence="1">The sequence shown here is derived from an EMBL/GenBank/DDBJ whole genome shotgun (WGS) entry which is preliminary data.</text>
</comment>
<accession>A0A829BLT5</accession>
<evidence type="ECO:0000313" key="1">
    <source>
        <dbReference type="EMBL" id="EMC25529.1"/>
    </source>
</evidence>
<protein>
    <submittedName>
        <fullName evidence="1">Uncharacterized protein</fullName>
    </submittedName>
</protein>
<reference evidence="1 2" key="1">
    <citation type="journal article" date="2013" name="Mol. Biol. Evol.">
        <title>Evolutionary and population genomics of the cavity causing bacteria Streptococcus mutans.</title>
        <authorList>
            <person name="Cornejo O.E."/>
            <person name="Lefebure T."/>
            <person name="Pavinski Bitar P.D."/>
            <person name="Lang P."/>
            <person name="Richards V.P."/>
            <person name="Eilertson K."/>
            <person name="Do T."/>
            <person name="Beighton D."/>
            <person name="Zeng L."/>
            <person name="Ahn S.J."/>
            <person name="Burne R.A."/>
            <person name="Siepel A."/>
            <person name="Bustamante C.D."/>
            <person name="Stanhope M.J."/>
        </authorList>
    </citation>
    <scope>NUCLEOTIDE SEQUENCE [LARGE SCALE GENOMIC DNA]</scope>
    <source>
        <strain evidence="1 2">SM6</strain>
    </source>
</reference>
<proteinExistence type="predicted"/>
<gene>
    <name evidence="1" type="ORF">SMU82_00920</name>
</gene>
<name>A0A829BLT5_STRMG</name>
<sequence>MMVGLKQAERKLKRALKSIIIGLKFQEARIRMSRLFIVQ</sequence>
<evidence type="ECO:0000313" key="2">
    <source>
        <dbReference type="Proteomes" id="UP000011676"/>
    </source>
</evidence>